<reference evidence="10" key="2">
    <citation type="journal article" date="2021" name="PeerJ">
        <title>Extensive microbial diversity within the chicken gut microbiome revealed by metagenomics and culture.</title>
        <authorList>
            <person name="Gilroy R."/>
            <person name="Ravi A."/>
            <person name="Getino M."/>
            <person name="Pursley I."/>
            <person name="Horton D.L."/>
            <person name="Alikhan N.F."/>
            <person name="Baker D."/>
            <person name="Gharbi K."/>
            <person name="Hall N."/>
            <person name="Watson M."/>
            <person name="Adriaenssens E.M."/>
            <person name="Foster-Nyarko E."/>
            <person name="Jarju S."/>
            <person name="Secka A."/>
            <person name="Antonio M."/>
            <person name="Oren A."/>
            <person name="Chaudhuri R.R."/>
            <person name="La Ragione R."/>
            <person name="Hildebrand F."/>
            <person name="Pallen M.J."/>
        </authorList>
    </citation>
    <scope>NUCLEOTIDE SEQUENCE</scope>
    <source>
        <strain evidence="10">ChiBcec7-5410</strain>
    </source>
</reference>
<evidence type="ECO:0000313" key="10">
    <source>
        <dbReference type="EMBL" id="HIT94643.1"/>
    </source>
</evidence>
<protein>
    <recommendedName>
        <fullName evidence="8">Riboflavin transporter</fullName>
    </recommendedName>
</protein>
<evidence type="ECO:0000256" key="2">
    <source>
        <dbReference type="ARBA" id="ARBA00005540"/>
    </source>
</evidence>
<evidence type="ECO:0000256" key="1">
    <source>
        <dbReference type="ARBA" id="ARBA00004651"/>
    </source>
</evidence>
<evidence type="ECO:0000256" key="8">
    <source>
        <dbReference type="PIRNR" id="PIRNR037778"/>
    </source>
</evidence>
<keyword evidence="7 8" id="KW-0472">Membrane</keyword>
<reference evidence="10" key="1">
    <citation type="submission" date="2020-10" db="EMBL/GenBank/DDBJ databases">
        <authorList>
            <person name="Gilroy R."/>
        </authorList>
    </citation>
    <scope>NUCLEOTIDE SEQUENCE</scope>
    <source>
        <strain evidence="10">ChiBcec7-5410</strain>
    </source>
</reference>
<feature type="transmembrane region" description="Helical" evidence="9">
    <location>
        <begin position="13"/>
        <end position="36"/>
    </location>
</feature>
<keyword evidence="4 8" id="KW-1003">Cell membrane</keyword>
<dbReference type="AlphaFoldDB" id="A0A9D1H6S5"/>
<comment type="similarity">
    <text evidence="2 8">Belongs to the prokaryotic riboflavin transporter (P-RFT) (TC 2.A.87) family.</text>
</comment>
<sequence>MVTQSKRNSQVRAMVMTAILAAMSYILAMMSFSVPFMPSFIKLDVSELPALIGSFSLGPVYGVLVCLIKNLLGLMNSSTNGIGELSNFLLGAMFVFPAGLLYQRNKTRKGAIIGSLIGAVCMAVGSVFTNIFLVYPIYYNFMAEEAILSAYQLIVPAMKSVEQCIICFNMPFTFMKAMLSVLVCLLVYKRLSPVIKGRV</sequence>
<gene>
    <name evidence="10" type="ORF">IAC43_05620</name>
</gene>
<comment type="function">
    <text evidence="8">Probably a riboflavin-binding protein that interacts with the energy-coupling factor (ECF) ABC-transporter complex.</text>
</comment>
<dbReference type="PANTHER" id="PTHR38438:SF1">
    <property type="entry name" value="RIBOFLAVIN TRANSPORTER RIBU"/>
    <property type="match status" value="1"/>
</dbReference>
<dbReference type="EMBL" id="DVLW01000154">
    <property type="protein sequence ID" value="HIT94643.1"/>
    <property type="molecule type" value="Genomic_DNA"/>
</dbReference>
<dbReference type="PANTHER" id="PTHR38438">
    <property type="entry name" value="RIBOFLAVIN TRANSPORTER RIBU"/>
    <property type="match status" value="1"/>
</dbReference>
<feature type="transmembrane region" description="Helical" evidence="9">
    <location>
        <begin position="85"/>
        <end position="102"/>
    </location>
</feature>
<feature type="transmembrane region" description="Helical" evidence="9">
    <location>
        <begin position="48"/>
        <end position="73"/>
    </location>
</feature>
<dbReference type="InterPro" id="IPR025720">
    <property type="entry name" value="RibU"/>
</dbReference>
<keyword evidence="5 9" id="KW-0812">Transmembrane</keyword>
<evidence type="ECO:0000256" key="7">
    <source>
        <dbReference type="ARBA" id="ARBA00023136"/>
    </source>
</evidence>
<comment type="caution">
    <text evidence="10">The sequence shown here is derived from an EMBL/GenBank/DDBJ whole genome shotgun (WGS) entry which is preliminary data.</text>
</comment>
<evidence type="ECO:0000256" key="6">
    <source>
        <dbReference type="ARBA" id="ARBA00022989"/>
    </source>
</evidence>
<dbReference type="InterPro" id="IPR024529">
    <property type="entry name" value="ECF_trnsprt_substrate-spec"/>
</dbReference>
<evidence type="ECO:0000256" key="9">
    <source>
        <dbReference type="SAM" id="Phobius"/>
    </source>
</evidence>
<keyword evidence="6 9" id="KW-1133">Transmembrane helix</keyword>
<name>A0A9D1H6S5_9FIRM</name>
<dbReference type="GO" id="GO:0005886">
    <property type="term" value="C:plasma membrane"/>
    <property type="evidence" value="ECO:0007669"/>
    <property type="project" value="UniProtKB-SubCell"/>
</dbReference>
<feature type="transmembrane region" description="Helical" evidence="9">
    <location>
        <begin position="168"/>
        <end position="188"/>
    </location>
</feature>
<dbReference type="GO" id="GO:0032217">
    <property type="term" value="F:riboflavin transmembrane transporter activity"/>
    <property type="evidence" value="ECO:0007669"/>
    <property type="project" value="UniProtKB-UniRule"/>
</dbReference>
<comment type="subcellular location">
    <subcellularLocation>
        <location evidence="1">Cell membrane</location>
        <topology evidence="1">Multi-pass membrane protein</topology>
    </subcellularLocation>
</comment>
<dbReference type="Proteomes" id="UP000824160">
    <property type="component" value="Unassembled WGS sequence"/>
</dbReference>
<proteinExistence type="inferred from homology"/>
<dbReference type="Gene3D" id="1.10.1760.20">
    <property type="match status" value="1"/>
</dbReference>
<organism evidence="10 11">
    <name type="scientific">Candidatus Faecivivens stercoripullorum</name>
    <dbReference type="NCBI Taxonomy" id="2840805"/>
    <lineage>
        <taxon>Bacteria</taxon>
        <taxon>Bacillati</taxon>
        <taxon>Bacillota</taxon>
        <taxon>Clostridia</taxon>
        <taxon>Eubacteriales</taxon>
        <taxon>Oscillospiraceae</taxon>
        <taxon>Oscillospiraceae incertae sedis</taxon>
        <taxon>Candidatus Faecivivens</taxon>
    </lineage>
</organism>
<evidence type="ECO:0000256" key="5">
    <source>
        <dbReference type="ARBA" id="ARBA00022692"/>
    </source>
</evidence>
<keyword evidence="3 8" id="KW-0813">Transport</keyword>
<dbReference type="Pfam" id="PF12822">
    <property type="entry name" value="ECF_trnsprt"/>
    <property type="match status" value="1"/>
</dbReference>
<evidence type="ECO:0000313" key="11">
    <source>
        <dbReference type="Proteomes" id="UP000824160"/>
    </source>
</evidence>
<accession>A0A9D1H6S5</accession>
<feature type="transmembrane region" description="Helical" evidence="9">
    <location>
        <begin position="114"/>
        <end position="138"/>
    </location>
</feature>
<dbReference type="PIRSF" id="PIRSF037778">
    <property type="entry name" value="UCP037778_transp_RibU"/>
    <property type="match status" value="1"/>
</dbReference>
<evidence type="ECO:0000256" key="4">
    <source>
        <dbReference type="ARBA" id="ARBA00022475"/>
    </source>
</evidence>
<evidence type="ECO:0000256" key="3">
    <source>
        <dbReference type="ARBA" id="ARBA00022448"/>
    </source>
</evidence>